<accession>A0A2N4YVR3</accession>
<reference evidence="5 7" key="1">
    <citation type="submission" date="2017-11" db="EMBL/GenBank/DDBJ databases">
        <authorList>
            <person name="Han C.G."/>
        </authorList>
    </citation>
    <scope>NUCLEOTIDE SEQUENCE [LARGE SCALE GENOMIC DNA]</scope>
    <source>
        <strain evidence="5 7">A8</strain>
    </source>
</reference>
<dbReference type="SUPFAM" id="SSF53335">
    <property type="entry name" value="S-adenosyl-L-methionine-dependent methyltransferases"/>
    <property type="match status" value="1"/>
</dbReference>
<comment type="caution">
    <text evidence="5">The sequence shown here is derived from an EMBL/GenBank/DDBJ whole genome shotgun (WGS) entry which is preliminary data.</text>
</comment>
<evidence type="ECO:0000313" key="7">
    <source>
        <dbReference type="Proteomes" id="UP000234412"/>
    </source>
</evidence>
<organism evidence="5 7">
    <name type="scientific">Klebsiella variicola</name>
    <dbReference type="NCBI Taxonomy" id="244366"/>
    <lineage>
        <taxon>Bacteria</taxon>
        <taxon>Pseudomonadati</taxon>
        <taxon>Pseudomonadota</taxon>
        <taxon>Gammaproteobacteria</taxon>
        <taxon>Enterobacterales</taxon>
        <taxon>Enterobacteriaceae</taxon>
        <taxon>Klebsiella/Raoultella group</taxon>
        <taxon>Klebsiella</taxon>
        <taxon>Klebsiella pneumoniae complex</taxon>
    </lineage>
</organism>
<evidence type="ECO:0000256" key="2">
    <source>
        <dbReference type="ARBA" id="ARBA00022679"/>
    </source>
</evidence>
<dbReference type="EMBL" id="PIDP01001108">
    <property type="protein sequence ID" value="PLM91891.1"/>
    <property type="molecule type" value="Genomic_DNA"/>
</dbReference>
<gene>
    <name evidence="5" type="ORF">CWN47_24490</name>
    <name evidence="6" type="ORF">SAMEA3729809_02037</name>
</gene>
<dbReference type="EC" id="2.1.1.-" evidence="6"/>
<keyword evidence="2 5" id="KW-0808">Transferase</keyword>
<evidence type="ECO:0000259" key="4">
    <source>
        <dbReference type="Pfam" id="PF13649"/>
    </source>
</evidence>
<evidence type="ECO:0000313" key="5">
    <source>
        <dbReference type="EMBL" id="PLM91891.1"/>
    </source>
</evidence>
<protein>
    <submittedName>
        <fullName evidence="5">Class I SAM-dependent methyltransferase</fullName>
    </submittedName>
    <submittedName>
        <fullName evidence="6">Thiopurine S-methyltransferase family protein</fullName>
        <ecNumber evidence="6">2.1.1.-</ecNumber>
    </submittedName>
</protein>
<evidence type="ECO:0000256" key="1">
    <source>
        <dbReference type="ARBA" id="ARBA00022603"/>
    </source>
</evidence>
<dbReference type="PANTHER" id="PTHR43464:SF19">
    <property type="entry name" value="UBIQUINONE BIOSYNTHESIS O-METHYLTRANSFERASE, MITOCHONDRIAL"/>
    <property type="match status" value="1"/>
</dbReference>
<feature type="domain" description="Methyltransferase" evidence="4">
    <location>
        <begin position="51"/>
        <end position="147"/>
    </location>
</feature>
<dbReference type="PANTHER" id="PTHR43464">
    <property type="entry name" value="METHYLTRANSFERASE"/>
    <property type="match status" value="1"/>
</dbReference>
<sequence>MNPYEARYRQLLANGASAWAGDGFARAKIQQEKTFHWLDAHGYLPAPGAPVLELGCGNGAMAAQYLAERGYAVSGVDVSETAIRWAEDRFQQAGLDATFFVGNVCHLSQCEDAQFALIIDGSCLHCLLEDERRRFFAEARRLLKPAGRLVIGSMCGLPRYAEDLATYDPVKHHLLKEGQPWRTLKPLPALLNEIQQAQFSVLATDVKHNAWWDHATIVCSANGPSADPQKS</sequence>
<keyword evidence="1 5" id="KW-0489">Methyltransferase</keyword>
<dbReference type="Proteomes" id="UP000234412">
    <property type="component" value="Unassembled WGS sequence"/>
</dbReference>
<dbReference type="GO" id="GO:0032259">
    <property type="term" value="P:methylation"/>
    <property type="evidence" value="ECO:0007669"/>
    <property type="project" value="UniProtKB-KW"/>
</dbReference>
<dbReference type="EMBL" id="UKAS01000005">
    <property type="protein sequence ID" value="SXF93317.1"/>
    <property type="molecule type" value="Genomic_DNA"/>
</dbReference>
<dbReference type="GO" id="GO:0008168">
    <property type="term" value="F:methyltransferase activity"/>
    <property type="evidence" value="ECO:0007669"/>
    <property type="project" value="UniProtKB-KW"/>
</dbReference>
<proteinExistence type="predicted"/>
<evidence type="ECO:0000313" key="6">
    <source>
        <dbReference type="EMBL" id="SXF93317.1"/>
    </source>
</evidence>
<evidence type="ECO:0000313" key="8">
    <source>
        <dbReference type="Proteomes" id="UP000258928"/>
    </source>
</evidence>
<dbReference type="Proteomes" id="UP000258928">
    <property type="component" value="Unassembled WGS sequence"/>
</dbReference>
<dbReference type="CDD" id="cd02440">
    <property type="entry name" value="AdoMet_MTases"/>
    <property type="match status" value="1"/>
</dbReference>
<dbReference type="InterPro" id="IPR029063">
    <property type="entry name" value="SAM-dependent_MTases_sf"/>
</dbReference>
<dbReference type="Pfam" id="PF13649">
    <property type="entry name" value="Methyltransf_25"/>
    <property type="match status" value="1"/>
</dbReference>
<dbReference type="RefSeq" id="WP_032730502.1">
    <property type="nucleotide sequence ID" value="NZ_AP024592.1"/>
</dbReference>
<keyword evidence="3" id="KW-0949">S-adenosyl-L-methionine</keyword>
<reference evidence="6 8" key="3">
    <citation type="submission" date="2018-08" db="EMBL/GenBank/DDBJ databases">
        <authorList>
            <consortium name="Pathogen Informatics"/>
        </authorList>
    </citation>
    <scope>NUCLEOTIDE SEQUENCE [LARGE SCALE GENOMIC DNA]</scope>
    <source>
        <strain evidence="6 8">EuSCAPE_TR218</strain>
    </source>
</reference>
<dbReference type="AlphaFoldDB" id="A0A2N4YVR3"/>
<dbReference type="InterPro" id="IPR041698">
    <property type="entry name" value="Methyltransf_25"/>
</dbReference>
<dbReference type="KEGG" id="kpk:A593_24380"/>
<name>A0A2N4YVR3_KLEVA</name>
<evidence type="ECO:0000256" key="3">
    <source>
        <dbReference type="ARBA" id="ARBA00022691"/>
    </source>
</evidence>
<dbReference type="Gene3D" id="3.40.50.150">
    <property type="entry name" value="Vaccinia Virus protein VP39"/>
    <property type="match status" value="1"/>
</dbReference>
<reference evidence="5 7" key="2">
    <citation type="submission" date="2018-01" db="EMBL/GenBank/DDBJ databases">
        <title>Genomic study of Klebsiella pneumoniae.</title>
        <authorList>
            <person name="Yang Y."/>
            <person name="Bicalho R."/>
        </authorList>
    </citation>
    <scope>NUCLEOTIDE SEQUENCE [LARGE SCALE GENOMIC DNA]</scope>
    <source>
        <strain evidence="5 7">A8</strain>
    </source>
</reference>